<reference evidence="3 4" key="2">
    <citation type="submission" date="2009-01" db="EMBL/GenBank/DDBJ databases">
        <title>Draft genome sequence of Bacteroides cellulosilyticus (DSM 14838).</title>
        <authorList>
            <person name="Sudarsanam P."/>
            <person name="Ley R."/>
            <person name="Guruge J."/>
            <person name="Turnbaugh P.J."/>
            <person name="Mahowald M."/>
            <person name="Liep D."/>
            <person name="Gordon J."/>
        </authorList>
    </citation>
    <scope>NUCLEOTIDE SEQUENCE [LARGE SCALE GENOMIC DNA]</scope>
    <source>
        <strain evidence="3 4">DSM 14838</strain>
    </source>
</reference>
<dbReference type="InterPro" id="IPR024749">
    <property type="entry name" value="Collagen-bd_put"/>
</dbReference>
<evidence type="ECO:0000313" key="4">
    <source>
        <dbReference type="Proteomes" id="UP000003711"/>
    </source>
</evidence>
<dbReference type="HOGENOM" id="CLU_1499289_0_0_10"/>
<evidence type="ECO:0000259" key="2">
    <source>
        <dbReference type="Pfam" id="PF13204"/>
    </source>
</evidence>
<dbReference type="Pfam" id="PF13204">
    <property type="entry name" value="Apiosidase"/>
    <property type="match status" value="1"/>
</dbReference>
<name>E2NN18_9BACE</name>
<organism evidence="3 4">
    <name type="scientific">Bacteroides cellulosilyticus DSM 14838</name>
    <dbReference type="NCBI Taxonomy" id="537012"/>
    <lineage>
        <taxon>Bacteria</taxon>
        <taxon>Pseudomonadati</taxon>
        <taxon>Bacteroidota</taxon>
        <taxon>Bacteroidia</taxon>
        <taxon>Bacteroidales</taxon>
        <taxon>Bacteroidaceae</taxon>
        <taxon>Bacteroides</taxon>
    </lineage>
</organism>
<comment type="caution">
    <text evidence="3">The sequence shown here is derived from an EMBL/GenBank/DDBJ whole genome shotgun (WGS) entry which is preliminary data.</text>
</comment>
<reference evidence="3 4" key="1">
    <citation type="submission" date="2008-12" db="EMBL/GenBank/DDBJ databases">
        <authorList>
            <person name="Fulton L."/>
            <person name="Clifton S."/>
            <person name="Fulton B."/>
            <person name="Xu J."/>
            <person name="Minx P."/>
            <person name="Pepin K.H."/>
            <person name="Johnson M."/>
            <person name="Bhonagiri V."/>
            <person name="Nash W.E."/>
            <person name="Mardis E.R."/>
            <person name="Wilson R.K."/>
        </authorList>
    </citation>
    <scope>NUCLEOTIDE SEQUENCE [LARGE SCALE GENOMIC DNA]</scope>
    <source>
        <strain evidence="3 4">DSM 14838</strain>
    </source>
</reference>
<sequence>YAYWSVFAGSFGHTYGNNSIMQFIKPGVGGAYGAKEPWYDALNNPGFNQMKYLKNLMLTFPFFERIPDQSIIAGTNGERYDRAIATRGKDYLMVYNYTGRPMKVDFSKISGAKKNAWWYTTKDGKLEYIGEFENGIHNFQHDSGYSSGNDHILIVVDSSKDYVNKEWDELPDAQQRWEKK</sequence>
<dbReference type="EMBL" id="ACCH01000481">
    <property type="protein sequence ID" value="EEF86689.1"/>
    <property type="molecule type" value="Genomic_DNA"/>
</dbReference>
<protein>
    <submittedName>
        <fullName evidence="3">Uncharacterized protein</fullName>
    </submittedName>
</protein>
<feature type="domain" description="Putative collagen-binding" evidence="1">
    <location>
        <begin position="66"/>
        <end position="155"/>
    </location>
</feature>
<evidence type="ECO:0000259" key="1">
    <source>
        <dbReference type="Pfam" id="PF12904"/>
    </source>
</evidence>
<feature type="non-terminal residue" evidence="3">
    <location>
        <position position="1"/>
    </location>
</feature>
<dbReference type="Proteomes" id="UP000003711">
    <property type="component" value="Unassembled WGS sequence"/>
</dbReference>
<dbReference type="Pfam" id="PF12904">
    <property type="entry name" value="Collagen_bind_2"/>
    <property type="match status" value="1"/>
</dbReference>
<proteinExistence type="predicted"/>
<dbReference type="InterPro" id="IPR025277">
    <property type="entry name" value="Apiosidase-like_cat_dom"/>
</dbReference>
<dbReference type="RefSeq" id="WP_007215044.1">
    <property type="nucleotide sequence ID" value="NZ_EQ973507.1"/>
</dbReference>
<dbReference type="PANTHER" id="PTHR37836:SF3">
    <property type="entry name" value="ENDOGLUCANASE"/>
    <property type="match status" value="1"/>
</dbReference>
<evidence type="ECO:0000313" key="3">
    <source>
        <dbReference type="EMBL" id="EEF86689.1"/>
    </source>
</evidence>
<dbReference type="AlphaFoldDB" id="E2NN18"/>
<feature type="domain" description="Apiosidase-like catalytic" evidence="2">
    <location>
        <begin position="1"/>
        <end position="64"/>
    </location>
</feature>
<dbReference type="PANTHER" id="PTHR37836">
    <property type="entry name" value="LMO1036 PROTEIN"/>
    <property type="match status" value="1"/>
</dbReference>
<accession>E2NN18</accession>
<gene>
    <name evidence="3" type="ORF">BACCELL_05713</name>
</gene>